<feature type="transmembrane region" description="Helical" evidence="1">
    <location>
        <begin position="387"/>
        <end position="408"/>
    </location>
</feature>
<feature type="transmembrane region" description="Helical" evidence="1">
    <location>
        <begin position="216"/>
        <end position="240"/>
    </location>
</feature>
<accession>A0ABS6AGH5</accession>
<keyword evidence="1" id="KW-0812">Transmembrane</keyword>
<dbReference type="EMBL" id="JAHKNG010000007">
    <property type="protein sequence ID" value="MBU3029684.1"/>
    <property type="molecule type" value="Genomic_DNA"/>
</dbReference>
<dbReference type="Pfam" id="PF13347">
    <property type="entry name" value="MFS_2"/>
    <property type="match status" value="2"/>
</dbReference>
<organism evidence="2 3">
    <name type="scientific">Paracoccus marinaquae</name>
    <dbReference type="NCBI Taxonomy" id="2841926"/>
    <lineage>
        <taxon>Bacteria</taxon>
        <taxon>Pseudomonadati</taxon>
        <taxon>Pseudomonadota</taxon>
        <taxon>Alphaproteobacteria</taxon>
        <taxon>Rhodobacterales</taxon>
        <taxon>Paracoccaceae</taxon>
        <taxon>Paracoccus</taxon>
    </lineage>
</organism>
<reference evidence="2" key="1">
    <citation type="submission" date="2021-06" db="EMBL/GenBank/DDBJ databases">
        <title>Paracoccus bacterium XHP0099 sp. nov., isolated from the surface waters of the Yellow Sea.</title>
        <authorList>
            <person name="Xue H."/>
            <person name="Zhang D."/>
        </authorList>
    </citation>
    <scope>NUCLEOTIDE SEQUENCE</scope>
    <source>
        <strain evidence="2">XHP0099</strain>
    </source>
</reference>
<feature type="transmembrane region" description="Helical" evidence="1">
    <location>
        <begin position="102"/>
        <end position="127"/>
    </location>
</feature>
<comment type="caution">
    <text evidence="2">The sequence shown here is derived from an EMBL/GenBank/DDBJ whole genome shotgun (WGS) entry which is preliminary data.</text>
</comment>
<evidence type="ECO:0000256" key="1">
    <source>
        <dbReference type="SAM" id="Phobius"/>
    </source>
</evidence>
<evidence type="ECO:0000313" key="3">
    <source>
        <dbReference type="Proteomes" id="UP001166191"/>
    </source>
</evidence>
<keyword evidence="1" id="KW-1133">Transmembrane helix</keyword>
<feature type="transmembrane region" description="Helical" evidence="1">
    <location>
        <begin position="42"/>
        <end position="65"/>
    </location>
</feature>
<feature type="transmembrane region" description="Helical" evidence="1">
    <location>
        <begin position="77"/>
        <end position="96"/>
    </location>
</feature>
<feature type="transmembrane region" description="Helical" evidence="1">
    <location>
        <begin position="344"/>
        <end position="367"/>
    </location>
</feature>
<proteinExistence type="predicted"/>
<dbReference type="Proteomes" id="UP001166191">
    <property type="component" value="Unassembled WGS sequence"/>
</dbReference>
<name>A0ABS6AGH5_9RHOB</name>
<gene>
    <name evidence="2" type="ORF">KNW02_06045</name>
</gene>
<sequence>MPETAPSRRNLAAYGVLTLPLAFGGLPLYIHAPDFFATERGVSLAALGLALFWLRLFDAVLDPVAGWAGDRWPSARGRLIVAGAVLLACGCTALFASPALPVLIWSALAMALASLGHSLISVNLMTLGGLWRREPGQKSRISAAREGFGLAGLILAGVLPSALQPLIGRQTALLALAAVLAVALLIALPIFRGWLASVRLQIAVPPDARPHWRALMPFYAVAALVLLSAAFPAALILMLVRDLLGVEALAGAFLLTYFAAALPGAAIAGWLAGRIGAVPVWSGALILSMAGFAFALTLGSGDSAAFFAICLATGVCFGADLVLPPAILSDRIETTSAQSAATRAYAVLGLLAKLALALAVAVALPLLQLAGFRPADANDTNSLQALLLLYAALPLVLRGVAVTALILLHRKGEI</sequence>
<protein>
    <submittedName>
        <fullName evidence="2">MFS transporter</fullName>
    </submittedName>
</protein>
<keyword evidence="3" id="KW-1185">Reference proteome</keyword>
<feature type="transmembrane region" description="Helical" evidence="1">
    <location>
        <begin position="278"/>
        <end position="298"/>
    </location>
</feature>
<feature type="transmembrane region" description="Helical" evidence="1">
    <location>
        <begin position="173"/>
        <end position="195"/>
    </location>
</feature>
<feature type="transmembrane region" description="Helical" evidence="1">
    <location>
        <begin position="12"/>
        <end position="30"/>
    </location>
</feature>
<feature type="transmembrane region" description="Helical" evidence="1">
    <location>
        <begin position="252"/>
        <end position="271"/>
    </location>
</feature>
<keyword evidence="1" id="KW-0472">Membrane</keyword>
<feature type="transmembrane region" description="Helical" evidence="1">
    <location>
        <begin position="304"/>
        <end position="323"/>
    </location>
</feature>
<feature type="transmembrane region" description="Helical" evidence="1">
    <location>
        <begin position="148"/>
        <end position="167"/>
    </location>
</feature>
<evidence type="ECO:0000313" key="2">
    <source>
        <dbReference type="EMBL" id="MBU3029684.1"/>
    </source>
</evidence>
<dbReference type="RefSeq" id="WP_216032377.1">
    <property type="nucleotide sequence ID" value="NZ_JAHKNG010000007.1"/>
</dbReference>